<evidence type="ECO:0000313" key="2">
    <source>
        <dbReference type="Proteomes" id="UP000006038"/>
    </source>
</evidence>
<keyword evidence="2" id="KW-1185">Reference proteome</keyword>
<dbReference type="HOGENOM" id="CLU_2201040_0_0_1"/>
<protein>
    <submittedName>
        <fullName evidence="1">Uncharacterized protein</fullName>
    </submittedName>
</protein>
<name>J3MPK3_ORYBR</name>
<dbReference type="Gramene" id="OB08G10320.1">
    <property type="protein sequence ID" value="OB08G10320.1"/>
    <property type="gene ID" value="OB08G10320"/>
</dbReference>
<reference evidence="1" key="2">
    <citation type="submission" date="2013-04" db="UniProtKB">
        <authorList>
            <consortium name="EnsemblPlants"/>
        </authorList>
    </citation>
    <scope>IDENTIFICATION</scope>
</reference>
<dbReference type="AlphaFoldDB" id="J3MPK3"/>
<accession>J3MPK3</accession>
<dbReference type="Proteomes" id="UP000006038">
    <property type="component" value="Chromosome 8"/>
</dbReference>
<reference evidence="1" key="1">
    <citation type="journal article" date="2013" name="Nat. Commun.">
        <title>Whole-genome sequencing of Oryza brachyantha reveals mechanisms underlying Oryza genome evolution.</title>
        <authorList>
            <person name="Chen J."/>
            <person name="Huang Q."/>
            <person name="Gao D."/>
            <person name="Wang J."/>
            <person name="Lang Y."/>
            <person name="Liu T."/>
            <person name="Li B."/>
            <person name="Bai Z."/>
            <person name="Luis Goicoechea J."/>
            <person name="Liang C."/>
            <person name="Chen C."/>
            <person name="Zhang W."/>
            <person name="Sun S."/>
            <person name="Liao Y."/>
            <person name="Zhang X."/>
            <person name="Yang L."/>
            <person name="Song C."/>
            <person name="Wang M."/>
            <person name="Shi J."/>
            <person name="Liu G."/>
            <person name="Liu J."/>
            <person name="Zhou H."/>
            <person name="Zhou W."/>
            <person name="Yu Q."/>
            <person name="An N."/>
            <person name="Chen Y."/>
            <person name="Cai Q."/>
            <person name="Wang B."/>
            <person name="Liu B."/>
            <person name="Min J."/>
            <person name="Huang Y."/>
            <person name="Wu H."/>
            <person name="Li Z."/>
            <person name="Zhang Y."/>
            <person name="Yin Y."/>
            <person name="Song W."/>
            <person name="Jiang J."/>
            <person name="Jackson S.A."/>
            <person name="Wing R.A."/>
            <person name="Wang J."/>
            <person name="Chen M."/>
        </authorList>
    </citation>
    <scope>NUCLEOTIDE SEQUENCE [LARGE SCALE GENOMIC DNA]</scope>
    <source>
        <strain evidence="1">cv. IRGC 101232</strain>
    </source>
</reference>
<organism evidence="1">
    <name type="scientific">Oryza brachyantha</name>
    <name type="common">malo sina</name>
    <dbReference type="NCBI Taxonomy" id="4533"/>
    <lineage>
        <taxon>Eukaryota</taxon>
        <taxon>Viridiplantae</taxon>
        <taxon>Streptophyta</taxon>
        <taxon>Embryophyta</taxon>
        <taxon>Tracheophyta</taxon>
        <taxon>Spermatophyta</taxon>
        <taxon>Magnoliopsida</taxon>
        <taxon>Liliopsida</taxon>
        <taxon>Poales</taxon>
        <taxon>Poaceae</taxon>
        <taxon>BOP clade</taxon>
        <taxon>Oryzoideae</taxon>
        <taxon>Oryzeae</taxon>
        <taxon>Oryzinae</taxon>
        <taxon>Oryza</taxon>
    </lineage>
</organism>
<dbReference type="EnsemblPlants" id="OB08G10320.1">
    <property type="protein sequence ID" value="OB08G10320.1"/>
    <property type="gene ID" value="OB08G10320"/>
</dbReference>
<evidence type="ECO:0000313" key="1">
    <source>
        <dbReference type="EnsemblPlants" id="OB08G10320.1"/>
    </source>
</evidence>
<proteinExistence type="predicted"/>
<sequence length="108" mass="12297">MEEAAAARRVVETTTGAGLSLEVERQLRLHFRRLPARYMADMCGKAEEVMIHRSLLLAVADCSQSHGHGHPQIHARFLKTFHLSFSSRFSSTVHLHDCFWMHRQAQAS</sequence>